<evidence type="ECO:0000256" key="7">
    <source>
        <dbReference type="ARBA" id="ARBA00024347"/>
    </source>
</evidence>
<dbReference type="InterPro" id="IPR036930">
    <property type="entry name" value="WGR_dom_sf"/>
</dbReference>
<comment type="subcellular location">
    <subcellularLocation>
        <location evidence="1">Nucleus</location>
    </subcellularLocation>
</comment>
<dbReference type="Pfam" id="PF05406">
    <property type="entry name" value="WGR"/>
    <property type="match status" value="1"/>
</dbReference>
<dbReference type="SUPFAM" id="SSF56399">
    <property type="entry name" value="ADP-ribosylation"/>
    <property type="match status" value="1"/>
</dbReference>
<dbReference type="Proteomes" id="UP001586593">
    <property type="component" value="Unassembled WGS sequence"/>
</dbReference>
<evidence type="ECO:0000256" key="3">
    <source>
        <dbReference type="ARBA" id="ARBA00022679"/>
    </source>
</evidence>
<dbReference type="InterPro" id="IPR008893">
    <property type="entry name" value="WGR_domain"/>
</dbReference>
<name>A0ABR3XER4_9PEZI</name>
<evidence type="ECO:0000259" key="13">
    <source>
        <dbReference type="PROSITE" id="PS51060"/>
    </source>
</evidence>
<reference evidence="15 16" key="1">
    <citation type="journal article" date="2024" name="Commun. Biol.">
        <title>Comparative genomic analysis of thermophilic fungi reveals convergent evolutionary adaptations and gene losses.</title>
        <authorList>
            <person name="Steindorff A.S."/>
            <person name="Aguilar-Pontes M.V."/>
            <person name="Robinson A.J."/>
            <person name="Andreopoulos B."/>
            <person name="LaButti K."/>
            <person name="Kuo A."/>
            <person name="Mondo S."/>
            <person name="Riley R."/>
            <person name="Otillar R."/>
            <person name="Haridas S."/>
            <person name="Lipzen A."/>
            <person name="Grimwood J."/>
            <person name="Schmutz J."/>
            <person name="Clum A."/>
            <person name="Reid I.D."/>
            <person name="Moisan M.C."/>
            <person name="Butler G."/>
            <person name="Nguyen T.T.M."/>
            <person name="Dewar K."/>
            <person name="Conant G."/>
            <person name="Drula E."/>
            <person name="Henrissat B."/>
            <person name="Hansel C."/>
            <person name="Singer S."/>
            <person name="Hutchinson M.I."/>
            <person name="de Vries R.P."/>
            <person name="Natvig D.O."/>
            <person name="Powell A.J."/>
            <person name="Tsang A."/>
            <person name="Grigoriev I.V."/>
        </authorList>
    </citation>
    <scope>NUCLEOTIDE SEQUENCE [LARGE SCALE GENOMIC DNA]</scope>
    <source>
        <strain evidence="15 16">ATCC 24622</strain>
    </source>
</reference>
<evidence type="ECO:0000256" key="2">
    <source>
        <dbReference type="ARBA" id="ARBA00022676"/>
    </source>
</evidence>
<evidence type="ECO:0000313" key="15">
    <source>
        <dbReference type="EMBL" id="KAL1874427.1"/>
    </source>
</evidence>
<dbReference type="SUPFAM" id="SSF142921">
    <property type="entry name" value="WGR domain-like"/>
    <property type="match status" value="1"/>
</dbReference>
<feature type="compositionally biased region" description="Polar residues" evidence="10">
    <location>
        <begin position="129"/>
        <end position="141"/>
    </location>
</feature>
<dbReference type="SUPFAM" id="SSF47587">
    <property type="entry name" value="Domain of poly(ADP-ribose) polymerase"/>
    <property type="match status" value="1"/>
</dbReference>
<feature type="compositionally biased region" description="Polar residues" evidence="10">
    <location>
        <begin position="323"/>
        <end position="334"/>
    </location>
</feature>
<dbReference type="Pfam" id="PF00533">
    <property type="entry name" value="BRCT"/>
    <property type="match status" value="1"/>
</dbReference>
<evidence type="ECO:0000256" key="10">
    <source>
        <dbReference type="SAM" id="MobiDB-lite"/>
    </source>
</evidence>
<evidence type="ECO:0000256" key="8">
    <source>
        <dbReference type="ARBA" id="ARBA00033987"/>
    </source>
</evidence>
<evidence type="ECO:0000259" key="11">
    <source>
        <dbReference type="PROSITE" id="PS50172"/>
    </source>
</evidence>
<evidence type="ECO:0000313" key="16">
    <source>
        <dbReference type="Proteomes" id="UP001586593"/>
    </source>
</evidence>
<feature type="compositionally biased region" description="Acidic residues" evidence="10">
    <location>
        <begin position="294"/>
        <end position="305"/>
    </location>
</feature>
<evidence type="ECO:0000256" key="9">
    <source>
        <dbReference type="RuleBase" id="RU362114"/>
    </source>
</evidence>
<dbReference type="PANTHER" id="PTHR10459:SF60">
    <property type="entry name" value="POLY [ADP-RIBOSE] POLYMERASE 2"/>
    <property type="match status" value="1"/>
</dbReference>
<dbReference type="SUPFAM" id="SSF52113">
    <property type="entry name" value="BRCT domain"/>
    <property type="match status" value="1"/>
</dbReference>
<dbReference type="CDD" id="cd01437">
    <property type="entry name" value="parp_like"/>
    <property type="match status" value="1"/>
</dbReference>
<dbReference type="InterPro" id="IPR001357">
    <property type="entry name" value="BRCT_dom"/>
</dbReference>
<dbReference type="InterPro" id="IPR004102">
    <property type="entry name" value="Poly(ADP-ribose)pol_reg_dom"/>
</dbReference>
<dbReference type="CDD" id="cd07997">
    <property type="entry name" value="WGR_PARP"/>
    <property type="match status" value="1"/>
</dbReference>
<feature type="domain" description="PARP alpha-helical" evidence="13">
    <location>
        <begin position="331"/>
        <end position="457"/>
    </location>
</feature>
<dbReference type="EMBL" id="JAZHXJ010000104">
    <property type="protein sequence ID" value="KAL1874427.1"/>
    <property type="molecule type" value="Genomic_DNA"/>
</dbReference>
<feature type="domain" description="PARP catalytic" evidence="12">
    <location>
        <begin position="468"/>
        <end position="700"/>
    </location>
</feature>
<evidence type="ECO:0000256" key="1">
    <source>
        <dbReference type="ARBA" id="ARBA00004123"/>
    </source>
</evidence>
<dbReference type="InterPro" id="IPR036420">
    <property type="entry name" value="BRCT_dom_sf"/>
</dbReference>
<keyword evidence="3 9" id="KW-0808">Transferase</keyword>
<dbReference type="PROSITE" id="PS51059">
    <property type="entry name" value="PARP_CATALYTIC"/>
    <property type="match status" value="1"/>
</dbReference>
<dbReference type="EC" id="2.4.2.-" evidence="9"/>
<comment type="caution">
    <text evidence="15">The sequence shown here is derived from an EMBL/GenBank/DDBJ whole genome shotgun (WGS) entry which is preliminary data.</text>
</comment>
<feature type="compositionally biased region" description="Low complexity" evidence="10">
    <location>
        <begin position="109"/>
        <end position="121"/>
    </location>
</feature>
<organism evidence="15 16">
    <name type="scientific">Phialemonium thermophilum</name>
    <dbReference type="NCBI Taxonomy" id="223376"/>
    <lineage>
        <taxon>Eukaryota</taxon>
        <taxon>Fungi</taxon>
        <taxon>Dikarya</taxon>
        <taxon>Ascomycota</taxon>
        <taxon>Pezizomycotina</taxon>
        <taxon>Sordariomycetes</taxon>
        <taxon>Sordariomycetidae</taxon>
        <taxon>Cephalothecales</taxon>
        <taxon>Cephalothecaceae</taxon>
        <taxon>Phialemonium</taxon>
    </lineage>
</organism>
<dbReference type="PROSITE" id="PS51977">
    <property type="entry name" value="WGR"/>
    <property type="match status" value="1"/>
</dbReference>
<dbReference type="Gene3D" id="1.20.142.10">
    <property type="entry name" value="Poly(ADP-ribose) polymerase, regulatory domain"/>
    <property type="match status" value="1"/>
</dbReference>
<dbReference type="Pfam" id="PF00644">
    <property type="entry name" value="PARP"/>
    <property type="match status" value="1"/>
</dbReference>
<dbReference type="PROSITE" id="PS51060">
    <property type="entry name" value="PARP_ALPHA_HD"/>
    <property type="match status" value="1"/>
</dbReference>
<dbReference type="InterPro" id="IPR059215">
    <property type="entry name" value="BRCT2_TopBP1-like"/>
</dbReference>
<protein>
    <recommendedName>
        <fullName evidence="9">Poly [ADP-ribose] polymerase</fullName>
        <shortName evidence="9">PARP</shortName>
        <ecNumber evidence="9">2.4.2.-</ecNumber>
    </recommendedName>
</protein>
<sequence length="700" mass="75774">MAAGRRAKPKVMSQTAPPPLTGCTVAVSGTFPGHPQAAIAERVCAMGGTFVKSVTQACTHLIATASELEKQTAKTKAALSNPNVSIVDLSWLDASVRDGVRAAEDRHAVAPAAASPNSGAAPPLPNPAHTSSTNGKQQQQPIGCLKRSASPDSSRVASAAPFKRPKKTQPDAAKAKPIPLDEGVPTPSYKVYVGPDGTIYDASLNQTNSSANNNKFYRIQVLHHPSTNHACTWTRWGRVGDYGQNAMLGDGTLADAVGQFEKKFKDKTGLSWADRADNPKPRKYAYLERSYGDSGDEDDGEDGNGEGDVATADANDNGRGPGQSVTSRTAESTLDPATQDLMKLIFNHDFFAEAMREMNYDSDKLPLGKLSKTTIRRGYQALKDLSEVLDNPALAASRHNMTLPAATEHLSNLYYTLIPHVFGRQRPPVISTNAMLKREIELLESLADMKDAEKILKTKADAADDDMHPLDRQFQGLGLEEMTPLAPASAEFSELKAYLCESVGATHGTRYEIKDIFRIERQGELQRFQNEFGDVVQDRRLLWHGSRCTNFAGILSQGLRIAPPEAPVSGYMFGKGIYLADMSSKSANYCAAYASNGHALLLLCEAELGKSLQELTDSDYNADERAKQSGMLSTWGKGRTGPQAWKDAGCVHPSLAGVRMPDMSVPAGPTNVPGASLLYNEYIVYDVAQVRLRYLLRVKL</sequence>
<evidence type="ECO:0000259" key="12">
    <source>
        <dbReference type="PROSITE" id="PS51059"/>
    </source>
</evidence>
<dbReference type="PROSITE" id="PS50172">
    <property type="entry name" value="BRCT"/>
    <property type="match status" value="1"/>
</dbReference>
<evidence type="ECO:0000256" key="4">
    <source>
        <dbReference type="ARBA" id="ARBA00022695"/>
    </source>
</evidence>
<accession>A0ABR3XER4</accession>
<evidence type="ECO:0000256" key="5">
    <source>
        <dbReference type="ARBA" id="ARBA00023027"/>
    </source>
</evidence>
<keyword evidence="6" id="KW-0539">Nucleus</keyword>
<keyword evidence="2 9" id="KW-0328">Glycosyltransferase</keyword>
<keyword evidence="4" id="KW-0548">Nucleotidyltransferase</keyword>
<dbReference type="Gene3D" id="3.90.228.10">
    <property type="match status" value="1"/>
</dbReference>
<dbReference type="Pfam" id="PF02877">
    <property type="entry name" value="PARP_reg"/>
    <property type="match status" value="1"/>
</dbReference>
<dbReference type="CDD" id="cd17731">
    <property type="entry name" value="BRCT_TopBP1_rpt2_like"/>
    <property type="match status" value="1"/>
</dbReference>
<keyword evidence="5 9" id="KW-0520">NAD</keyword>
<comment type="similarity">
    <text evidence="7">Belongs to the ARTD/PARP family.</text>
</comment>
<feature type="domain" description="BRCT" evidence="11">
    <location>
        <begin position="15"/>
        <end position="109"/>
    </location>
</feature>
<dbReference type="SMART" id="SM00773">
    <property type="entry name" value="WGR"/>
    <property type="match status" value="1"/>
</dbReference>
<dbReference type="Gene3D" id="3.40.50.10190">
    <property type="entry name" value="BRCT domain"/>
    <property type="match status" value="1"/>
</dbReference>
<comment type="catalytic activity">
    <reaction evidence="8">
        <text>NAD(+) + (ADP-D-ribosyl)n-acceptor = nicotinamide + (ADP-D-ribosyl)n+1-acceptor + H(+).</text>
        <dbReference type="EC" id="2.4.2.30"/>
    </reaction>
</comment>
<dbReference type="SMART" id="SM00292">
    <property type="entry name" value="BRCT"/>
    <property type="match status" value="1"/>
</dbReference>
<dbReference type="PANTHER" id="PTHR10459">
    <property type="entry name" value="DNA LIGASE"/>
    <property type="match status" value="1"/>
</dbReference>
<dbReference type="Gene3D" id="2.20.140.10">
    <property type="entry name" value="WGR domain"/>
    <property type="match status" value="1"/>
</dbReference>
<feature type="region of interest" description="Disordered" evidence="10">
    <location>
        <begin position="107"/>
        <end position="181"/>
    </location>
</feature>
<dbReference type="InterPro" id="IPR050800">
    <property type="entry name" value="ARTD/PARP"/>
</dbReference>
<evidence type="ECO:0000259" key="14">
    <source>
        <dbReference type="PROSITE" id="PS51977"/>
    </source>
</evidence>
<feature type="region of interest" description="Disordered" evidence="10">
    <location>
        <begin position="290"/>
        <end position="334"/>
    </location>
</feature>
<evidence type="ECO:0000256" key="6">
    <source>
        <dbReference type="ARBA" id="ARBA00023242"/>
    </source>
</evidence>
<gene>
    <name evidence="15" type="ORF">VTK73DRAFT_304</name>
</gene>
<dbReference type="InterPro" id="IPR036616">
    <property type="entry name" value="Poly(ADP-ribose)pol_reg_dom_sf"/>
</dbReference>
<proteinExistence type="inferred from homology"/>
<keyword evidence="16" id="KW-1185">Reference proteome</keyword>
<dbReference type="InterPro" id="IPR012317">
    <property type="entry name" value="Poly(ADP-ribose)pol_cat_dom"/>
</dbReference>
<feature type="domain" description="WGR" evidence="14">
    <location>
        <begin position="188"/>
        <end position="284"/>
    </location>
</feature>